<evidence type="ECO:0000313" key="2">
    <source>
        <dbReference type="Proteomes" id="UP000233837"/>
    </source>
</evidence>
<evidence type="ECO:0000313" key="1">
    <source>
        <dbReference type="EMBL" id="PKU61321.1"/>
    </source>
</evidence>
<dbReference type="EMBL" id="KZ503803">
    <property type="protein sequence ID" value="PKU61321.1"/>
    <property type="molecule type" value="Genomic_DNA"/>
</dbReference>
<dbReference type="AlphaFoldDB" id="A0A2I0VD34"/>
<reference evidence="1 2" key="1">
    <citation type="journal article" date="2016" name="Sci. Rep.">
        <title>The Dendrobium catenatum Lindl. genome sequence provides insights into polysaccharide synthase, floral development and adaptive evolution.</title>
        <authorList>
            <person name="Zhang G.Q."/>
            <person name="Xu Q."/>
            <person name="Bian C."/>
            <person name="Tsai W.C."/>
            <person name="Yeh C.M."/>
            <person name="Liu K.W."/>
            <person name="Yoshida K."/>
            <person name="Zhang L.S."/>
            <person name="Chang S.B."/>
            <person name="Chen F."/>
            <person name="Shi Y."/>
            <person name="Su Y.Y."/>
            <person name="Zhang Y.Q."/>
            <person name="Chen L.J."/>
            <person name="Yin Y."/>
            <person name="Lin M."/>
            <person name="Huang H."/>
            <person name="Deng H."/>
            <person name="Wang Z.W."/>
            <person name="Zhu S.L."/>
            <person name="Zhao X."/>
            <person name="Deng C."/>
            <person name="Niu S.C."/>
            <person name="Huang J."/>
            <person name="Wang M."/>
            <person name="Liu G.H."/>
            <person name="Yang H.J."/>
            <person name="Xiao X.J."/>
            <person name="Hsiao Y.Y."/>
            <person name="Wu W.L."/>
            <person name="Chen Y.Y."/>
            <person name="Mitsuda N."/>
            <person name="Ohme-Takagi M."/>
            <person name="Luo Y.B."/>
            <person name="Van de Peer Y."/>
            <person name="Liu Z.J."/>
        </authorList>
    </citation>
    <scope>NUCLEOTIDE SEQUENCE [LARGE SCALE GENOMIC DNA]</scope>
    <source>
        <tissue evidence="1">The whole plant</tissue>
    </source>
</reference>
<gene>
    <name evidence="1" type="ORF">MA16_Dca026275</name>
</gene>
<name>A0A2I0VD34_9ASPA</name>
<proteinExistence type="predicted"/>
<keyword evidence="2" id="KW-1185">Reference proteome</keyword>
<dbReference type="Proteomes" id="UP000233837">
    <property type="component" value="Unassembled WGS sequence"/>
</dbReference>
<accession>A0A2I0VD34</accession>
<reference evidence="1 2" key="2">
    <citation type="journal article" date="2017" name="Nature">
        <title>The Apostasia genome and the evolution of orchids.</title>
        <authorList>
            <person name="Zhang G.Q."/>
            <person name="Liu K.W."/>
            <person name="Li Z."/>
            <person name="Lohaus R."/>
            <person name="Hsiao Y.Y."/>
            <person name="Niu S.C."/>
            <person name="Wang J.Y."/>
            <person name="Lin Y.C."/>
            <person name="Xu Q."/>
            <person name="Chen L.J."/>
            <person name="Yoshida K."/>
            <person name="Fujiwara S."/>
            <person name="Wang Z.W."/>
            <person name="Zhang Y.Q."/>
            <person name="Mitsuda N."/>
            <person name="Wang M."/>
            <person name="Liu G.H."/>
            <person name="Pecoraro L."/>
            <person name="Huang H.X."/>
            <person name="Xiao X.J."/>
            <person name="Lin M."/>
            <person name="Wu X.Y."/>
            <person name="Wu W.L."/>
            <person name="Chen Y.Y."/>
            <person name="Chang S.B."/>
            <person name="Sakamoto S."/>
            <person name="Ohme-Takagi M."/>
            <person name="Yagi M."/>
            <person name="Zeng S.J."/>
            <person name="Shen C.Y."/>
            <person name="Yeh C.M."/>
            <person name="Luo Y.B."/>
            <person name="Tsai W.C."/>
            <person name="Van de Peer Y."/>
            <person name="Liu Z.J."/>
        </authorList>
    </citation>
    <scope>NUCLEOTIDE SEQUENCE [LARGE SCALE GENOMIC DNA]</scope>
    <source>
        <tissue evidence="1">The whole plant</tissue>
    </source>
</reference>
<sequence>MDPKKALPRERRQDIRGISIVFRCKGLQCFSFRRSTQVSKPKFSSMDSSCNEHRLNSSIVGSFNVMMQRIPNSNTIGRV</sequence>
<protein>
    <submittedName>
        <fullName evidence="1">Uncharacterized protein</fullName>
    </submittedName>
</protein>
<organism evidence="1 2">
    <name type="scientific">Dendrobium catenatum</name>
    <dbReference type="NCBI Taxonomy" id="906689"/>
    <lineage>
        <taxon>Eukaryota</taxon>
        <taxon>Viridiplantae</taxon>
        <taxon>Streptophyta</taxon>
        <taxon>Embryophyta</taxon>
        <taxon>Tracheophyta</taxon>
        <taxon>Spermatophyta</taxon>
        <taxon>Magnoliopsida</taxon>
        <taxon>Liliopsida</taxon>
        <taxon>Asparagales</taxon>
        <taxon>Orchidaceae</taxon>
        <taxon>Epidendroideae</taxon>
        <taxon>Malaxideae</taxon>
        <taxon>Dendrobiinae</taxon>
        <taxon>Dendrobium</taxon>
    </lineage>
</organism>